<protein>
    <submittedName>
        <fullName evidence="4">Pry3p</fullName>
    </submittedName>
</protein>
<dbReference type="AlphaFoldDB" id="X6PAN4"/>
<comment type="caution">
    <text evidence="4">The sequence shown here is derived from an EMBL/GenBank/DDBJ whole genome shotgun (WGS) entry which is preliminary data.</text>
</comment>
<dbReference type="PRINTS" id="PR00837">
    <property type="entry name" value="V5TPXLIKE"/>
</dbReference>
<keyword evidence="2" id="KW-1133">Transmembrane helix</keyword>
<feature type="domain" description="SCP" evidence="3">
    <location>
        <begin position="2"/>
        <end position="112"/>
    </location>
</feature>
<dbReference type="InterPro" id="IPR001283">
    <property type="entry name" value="CRISP-related"/>
</dbReference>
<gene>
    <name evidence="4" type="ORF">RFI_02383</name>
</gene>
<organism evidence="4 5">
    <name type="scientific">Reticulomyxa filosa</name>
    <dbReference type="NCBI Taxonomy" id="46433"/>
    <lineage>
        <taxon>Eukaryota</taxon>
        <taxon>Sar</taxon>
        <taxon>Rhizaria</taxon>
        <taxon>Retaria</taxon>
        <taxon>Foraminifera</taxon>
        <taxon>Monothalamids</taxon>
        <taxon>Reticulomyxidae</taxon>
        <taxon>Reticulomyxa</taxon>
    </lineage>
</organism>
<dbReference type="Proteomes" id="UP000023152">
    <property type="component" value="Unassembled WGS sequence"/>
</dbReference>
<feature type="compositionally biased region" description="Polar residues" evidence="1">
    <location>
        <begin position="140"/>
        <end position="152"/>
    </location>
</feature>
<keyword evidence="5" id="KW-1185">Reference proteome</keyword>
<feature type="region of interest" description="Disordered" evidence="1">
    <location>
        <begin position="140"/>
        <end position="200"/>
    </location>
</feature>
<dbReference type="GO" id="GO:0005576">
    <property type="term" value="C:extracellular region"/>
    <property type="evidence" value="ECO:0007669"/>
    <property type="project" value="InterPro"/>
</dbReference>
<feature type="compositionally biased region" description="Low complexity" evidence="1">
    <location>
        <begin position="153"/>
        <end position="200"/>
    </location>
</feature>
<evidence type="ECO:0000256" key="1">
    <source>
        <dbReference type="SAM" id="MobiDB-lite"/>
    </source>
</evidence>
<keyword evidence="2" id="KW-0472">Membrane</keyword>
<dbReference type="SMART" id="SM00198">
    <property type="entry name" value="SCP"/>
    <property type="match status" value="1"/>
</dbReference>
<dbReference type="Pfam" id="PF00188">
    <property type="entry name" value="CAP"/>
    <property type="match status" value="1"/>
</dbReference>
<evidence type="ECO:0000313" key="5">
    <source>
        <dbReference type="Proteomes" id="UP000023152"/>
    </source>
</evidence>
<sequence>MLIKKSAKNLNIKIKTGKWGHSQNGYGENLYVSFSNSASIENWYNEYQYYTYSSQACANGQQCGHYTQVVWADSTSVGCGYAICNPQTMMGYSYNYAVYLVCNYDPPGNYIGEYPYTKASSSSAVATNCPSGYTGSQSTGLCMRNDGSTGIDTTPTTPTTPAPTTRSPTSSGATTRSPTSSGATTRSPTSGSGATTTASSSSCTTCAVKWRVAYVTSSWTTVSQLVWNNALSVVKNQTKSGYSISGSYSSTYFDIAVTTYTNKDAVTLQSYVGKSGYKTQLNNQISSYITAGSLVITVQPITTASGSGQTYTSDSQDNTSNSSNNSEWWVWFVAILIGLLLGFGCGVAFVHCRNKHKQKEEQTYVKMVDFVAQ</sequence>
<dbReference type="PANTHER" id="PTHR10334">
    <property type="entry name" value="CYSTEINE-RICH SECRETORY PROTEIN-RELATED"/>
    <property type="match status" value="1"/>
</dbReference>
<keyword evidence="2" id="KW-0812">Transmembrane</keyword>
<dbReference type="OrthoDB" id="337038at2759"/>
<dbReference type="PROSITE" id="PS01009">
    <property type="entry name" value="CRISP_1"/>
    <property type="match status" value="1"/>
</dbReference>
<evidence type="ECO:0000259" key="3">
    <source>
        <dbReference type="SMART" id="SM00198"/>
    </source>
</evidence>
<dbReference type="InterPro" id="IPR014044">
    <property type="entry name" value="CAP_dom"/>
</dbReference>
<dbReference type="EMBL" id="ASPP01002340">
    <property type="protein sequence ID" value="ETO34707.1"/>
    <property type="molecule type" value="Genomic_DNA"/>
</dbReference>
<reference evidence="4 5" key="1">
    <citation type="journal article" date="2013" name="Curr. Biol.">
        <title>The Genome of the Foraminiferan Reticulomyxa filosa.</title>
        <authorList>
            <person name="Glockner G."/>
            <person name="Hulsmann N."/>
            <person name="Schleicher M."/>
            <person name="Noegel A.A."/>
            <person name="Eichinger L."/>
            <person name="Gallinger C."/>
            <person name="Pawlowski J."/>
            <person name="Sierra R."/>
            <person name="Euteneuer U."/>
            <person name="Pillet L."/>
            <person name="Moustafa A."/>
            <person name="Platzer M."/>
            <person name="Groth M."/>
            <person name="Szafranski K."/>
            <person name="Schliwa M."/>
        </authorList>
    </citation>
    <scope>NUCLEOTIDE SEQUENCE [LARGE SCALE GENOMIC DNA]</scope>
</reference>
<name>X6PAN4_RETFI</name>
<dbReference type="Gene3D" id="3.40.33.10">
    <property type="entry name" value="CAP"/>
    <property type="match status" value="1"/>
</dbReference>
<accession>X6PAN4</accession>
<dbReference type="PROSITE" id="PS01010">
    <property type="entry name" value="CRISP_2"/>
    <property type="match status" value="1"/>
</dbReference>
<feature type="transmembrane region" description="Helical" evidence="2">
    <location>
        <begin position="328"/>
        <end position="350"/>
    </location>
</feature>
<evidence type="ECO:0000313" key="4">
    <source>
        <dbReference type="EMBL" id="ETO34707.1"/>
    </source>
</evidence>
<evidence type="ECO:0000256" key="2">
    <source>
        <dbReference type="SAM" id="Phobius"/>
    </source>
</evidence>
<dbReference type="SUPFAM" id="SSF55797">
    <property type="entry name" value="PR-1-like"/>
    <property type="match status" value="1"/>
</dbReference>
<proteinExistence type="predicted"/>
<dbReference type="InterPro" id="IPR035940">
    <property type="entry name" value="CAP_sf"/>
</dbReference>
<dbReference type="InterPro" id="IPR018244">
    <property type="entry name" value="Allrgn_V5/Tpx1_CS"/>
</dbReference>